<dbReference type="GO" id="GO:0016020">
    <property type="term" value="C:membrane"/>
    <property type="evidence" value="ECO:0007669"/>
    <property type="project" value="UniProtKB-SubCell"/>
</dbReference>
<dbReference type="GO" id="GO:0004252">
    <property type="term" value="F:serine-type endopeptidase activity"/>
    <property type="evidence" value="ECO:0007669"/>
    <property type="project" value="InterPro"/>
</dbReference>
<dbReference type="PANTHER" id="PTHR43066">
    <property type="entry name" value="RHOMBOID-RELATED PROTEIN"/>
    <property type="match status" value="1"/>
</dbReference>
<proteinExistence type="predicted"/>
<dbReference type="PANTHER" id="PTHR43066:SF11">
    <property type="entry name" value="PEPTIDASE S54 RHOMBOID DOMAIN-CONTAINING PROTEIN"/>
    <property type="match status" value="1"/>
</dbReference>
<dbReference type="STRING" id="660518.SAMN05216218_10750"/>
<reference evidence="8" key="1">
    <citation type="submission" date="2016-10" db="EMBL/GenBank/DDBJ databases">
        <authorList>
            <person name="Varghese N."/>
            <person name="Submissions S."/>
        </authorList>
    </citation>
    <scope>NUCLEOTIDE SEQUENCE [LARGE SCALE GENOMIC DNA]</scope>
    <source>
        <strain evidence="8">IBRC-M 10760</strain>
    </source>
</reference>
<dbReference type="SUPFAM" id="SSF144091">
    <property type="entry name" value="Rhomboid-like"/>
    <property type="match status" value="1"/>
</dbReference>
<gene>
    <name evidence="7" type="ORF">SAMN05216218_10750</name>
</gene>
<feature type="domain" description="Peptidase S54 rhomboid" evidence="6">
    <location>
        <begin position="45"/>
        <end position="185"/>
    </location>
</feature>
<evidence type="ECO:0000313" key="8">
    <source>
        <dbReference type="Proteomes" id="UP000199076"/>
    </source>
</evidence>
<keyword evidence="7" id="KW-0378">Hydrolase</keyword>
<evidence type="ECO:0000256" key="4">
    <source>
        <dbReference type="ARBA" id="ARBA00023136"/>
    </source>
</evidence>
<keyword evidence="8" id="KW-1185">Reference proteome</keyword>
<dbReference type="EMBL" id="FNBK01000007">
    <property type="protein sequence ID" value="SDF53825.1"/>
    <property type="molecule type" value="Genomic_DNA"/>
</dbReference>
<dbReference type="InterPro" id="IPR035952">
    <property type="entry name" value="Rhomboid-like_sf"/>
</dbReference>
<dbReference type="Proteomes" id="UP000199076">
    <property type="component" value="Unassembled WGS sequence"/>
</dbReference>
<dbReference type="GO" id="GO:0006508">
    <property type="term" value="P:proteolysis"/>
    <property type="evidence" value="ECO:0007669"/>
    <property type="project" value="UniProtKB-KW"/>
</dbReference>
<feature type="transmembrane region" description="Helical" evidence="5">
    <location>
        <begin position="112"/>
        <end position="128"/>
    </location>
</feature>
<dbReference type="Gene3D" id="1.20.1540.10">
    <property type="entry name" value="Rhomboid-like"/>
    <property type="match status" value="1"/>
</dbReference>
<feature type="transmembrane region" description="Helical" evidence="5">
    <location>
        <begin position="12"/>
        <end position="37"/>
    </location>
</feature>
<dbReference type="AlphaFoldDB" id="A0A1G7LWE7"/>
<evidence type="ECO:0000256" key="1">
    <source>
        <dbReference type="ARBA" id="ARBA00004141"/>
    </source>
</evidence>
<sequence>MVTGRSPTVTTLTIFVVVFLLEWVAIPLGLFGTLFVLTPPVAANPWTLVTSVYAHMTLQHLLANSFGLLLTGVVLERATTRIRYHAFFVGTGALAGITQITVGGALGTGTGVLGASGAIFAFVGYLLASNRLTDTVVGGIEVSPRVQLFLFVLVAAVVTLATGSARAALIAHFTGLFVGLVAGRTHLLQVDRASSI</sequence>
<organism evidence="7 8">
    <name type="scientific">Halorientalis regularis</name>
    <dbReference type="NCBI Taxonomy" id="660518"/>
    <lineage>
        <taxon>Archaea</taxon>
        <taxon>Methanobacteriati</taxon>
        <taxon>Methanobacteriota</taxon>
        <taxon>Stenosarchaea group</taxon>
        <taxon>Halobacteria</taxon>
        <taxon>Halobacteriales</taxon>
        <taxon>Haloarculaceae</taxon>
        <taxon>Halorientalis</taxon>
    </lineage>
</organism>
<dbReference type="InterPro" id="IPR022764">
    <property type="entry name" value="Peptidase_S54_rhomboid_dom"/>
</dbReference>
<evidence type="ECO:0000256" key="2">
    <source>
        <dbReference type="ARBA" id="ARBA00022692"/>
    </source>
</evidence>
<protein>
    <submittedName>
        <fullName evidence="7">Membrane associated serine protease, rhomboid family</fullName>
    </submittedName>
</protein>
<evidence type="ECO:0000313" key="7">
    <source>
        <dbReference type="EMBL" id="SDF53825.1"/>
    </source>
</evidence>
<dbReference type="OrthoDB" id="169619at2157"/>
<keyword evidence="7" id="KW-0645">Protease</keyword>
<evidence type="ECO:0000256" key="3">
    <source>
        <dbReference type="ARBA" id="ARBA00022989"/>
    </source>
</evidence>
<comment type="subcellular location">
    <subcellularLocation>
        <location evidence="1">Membrane</location>
        <topology evidence="1">Multi-pass membrane protein</topology>
    </subcellularLocation>
</comment>
<feature type="transmembrane region" description="Helical" evidence="5">
    <location>
        <begin position="57"/>
        <end position="75"/>
    </location>
</feature>
<feature type="transmembrane region" description="Helical" evidence="5">
    <location>
        <begin position="148"/>
        <end position="171"/>
    </location>
</feature>
<keyword evidence="4 5" id="KW-0472">Membrane</keyword>
<dbReference type="RefSeq" id="WP_092691537.1">
    <property type="nucleotide sequence ID" value="NZ_FNBK01000007.1"/>
</dbReference>
<dbReference type="Pfam" id="PF01694">
    <property type="entry name" value="Rhomboid"/>
    <property type="match status" value="1"/>
</dbReference>
<keyword evidence="2 5" id="KW-0812">Transmembrane</keyword>
<keyword evidence="3 5" id="KW-1133">Transmembrane helix</keyword>
<accession>A0A1G7LWE7</accession>
<feature type="transmembrane region" description="Helical" evidence="5">
    <location>
        <begin position="87"/>
        <end position="106"/>
    </location>
</feature>
<evidence type="ECO:0000259" key="6">
    <source>
        <dbReference type="Pfam" id="PF01694"/>
    </source>
</evidence>
<name>A0A1G7LWE7_9EURY</name>
<evidence type="ECO:0000256" key="5">
    <source>
        <dbReference type="SAM" id="Phobius"/>
    </source>
</evidence>